<sequence>MVVQEPVQAAIWHSLNYYKYSDAIFLAERLYAEVGTDDALFLLSTCYFRAGKTIRAYTLLKSKGCATPQCKYLLAQCCISIKKLTEAESVLAGNILLKNKAYEDIVNEHGEAASYTLALLAHIYSKTERLSKAVDYYKKSLKLNPFLWSSYEALCQLGEKVDPTKIFQVSLTPAINTNHPSYPTIQQTNATPVANQNTDQGTPMTVDNQESTAPLSIHTPQILFSHVQTPENTVPTDTLFSPDPHDENSGFNIPPAPKTTRVLRNRPRAGRSLLNQPASFSPLTPSFGVLPLDTPSPGDPPHNLGSMSPFITPSPAQALVESTQPGDPKAPKKPMTRRSQQLQGGPPKPPVFSQSGITNTRDVQTPSPQTTLQNSSYNVPNVRRSSRLFSNANSNSVKENNKSQSRGKFPNTKAPAKKSKSRTSKSQQELNEINKSERSPDEKSSTITAHAMMVSLQKQSAEGLLNLLTEFGKAYQALCQYECKKAIQLFTDLQPQHYNTGWVLSNIGRAYFEMAEYKKAEKIFNDVRRLEPHHLEGMEFLSTTYWHLQKEVQLSALAQELTELDRDAPEAWCATGNCFSIQKEHDTAIKFFQRAIQVDPNFAYAYTLLGHEYVSTEEYDKAMTCFRNSIRVDQRHYNAWYGIGMIYYKQEKFSLAEVHFRKALSINPQSSVLLCHIGVVQHALQKTDSALVTLNKAVAADPKNPLCKFHRASILFSNDKHTEALAELEELKQIIPKESLVYFFIGKVQKKLGNTHLALMNLSWATDLDPKSANTNSTIQQAVDKRYVTDDEDQSLIDANNLEDGDNTLSESQDGGMLIPIEEDIQLRAAIESDESL</sequence>
<evidence type="ECO:0000256" key="4">
    <source>
        <dbReference type="ARBA" id="ARBA00023242"/>
    </source>
</evidence>
<keyword evidence="9" id="KW-1185">Reference proteome</keyword>
<comment type="similarity">
    <text evidence="5">Belongs to the APC3/CDC27 family.</text>
</comment>
<keyword evidence="4" id="KW-0539">Nucleus</keyword>
<evidence type="ECO:0000256" key="6">
    <source>
        <dbReference type="ARBA" id="ARBA00039307"/>
    </source>
</evidence>
<comment type="subcellular location">
    <subcellularLocation>
        <location evidence="1">Nucleus</location>
    </subcellularLocation>
</comment>
<dbReference type="FunFam" id="1.25.40.10:FF:000018">
    <property type="entry name" value="Cell division cycle protein 27 homolog B"/>
    <property type="match status" value="1"/>
</dbReference>
<evidence type="ECO:0000256" key="1">
    <source>
        <dbReference type="ARBA" id="ARBA00004123"/>
    </source>
</evidence>
<dbReference type="EMBL" id="CAIIXF020000007">
    <property type="protein sequence ID" value="CAH1788750.1"/>
    <property type="molecule type" value="Genomic_DNA"/>
</dbReference>
<comment type="caution">
    <text evidence="8">The sequence shown here is derived from an EMBL/GenBank/DDBJ whole genome shotgun (WGS) entry which is preliminary data.</text>
</comment>
<proteinExistence type="inferred from homology"/>
<dbReference type="PROSITE" id="PS50005">
    <property type="entry name" value="TPR"/>
    <property type="match status" value="5"/>
</dbReference>
<dbReference type="Proteomes" id="UP000749559">
    <property type="component" value="Unassembled WGS sequence"/>
</dbReference>
<feature type="compositionally biased region" description="Polar residues" evidence="7">
    <location>
        <begin position="273"/>
        <end position="284"/>
    </location>
</feature>
<dbReference type="PROSITE" id="PS50293">
    <property type="entry name" value="TPR_REGION"/>
    <property type="match status" value="1"/>
</dbReference>
<dbReference type="GO" id="GO:0016567">
    <property type="term" value="P:protein ubiquitination"/>
    <property type="evidence" value="ECO:0007669"/>
    <property type="project" value="TreeGrafter"/>
</dbReference>
<dbReference type="Pfam" id="PF00515">
    <property type="entry name" value="TPR_1"/>
    <property type="match status" value="2"/>
</dbReference>
<dbReference type="OrthoDB" id="329563at2759"/>
<protein>
    <recommendedName>
        <fullName evidence="6">Cell division cycle protein 27 homolog</fullName>
    </recommendedName>
</protein>
<evidence type="ECO:0000313" key="9">
    <source>
        <dbReference type="Proteomes" id="UP000749559"/>
    </source>
</evidence>
<name>A0A8J1Y3A5_OWEFU</name>
<dbReference type="AlphaFoldDB" id="A0A8J1Y3A5"/>
<dbReference type="GO" id="GO:0005680">
    <property type="term" value="C:anaphase-promoting complex"/>
    <property type="evidence" value="ECO:0007669"/>
    <property type="project" value="TreeGrafter"/>
</dbReference>
<dbReference type="SUPFAM" id="SSF48452">
    <property type="entry name" value="TPR-like"/>
    <property type="match status" value="2"/>
</dbReference>
<keyword evidence="2" id="KW-0677">Repeat</keyword>
<evidence type="ECO:0000313" key="8">
    <source>
        <dbReference type="EMBL" id="CAH1788750.1"/>
    </source>
</evidence>
<evidence type="ECO:0000256" key="5">
    <source>
        <dbReference type="ARBA" id="ARBA00038210"/>
    </source>
</evidence>
<organism evidence="8 9">
    <name type="scientific">Owenia fusiformis</name>
    <name type="common">Polychaete worm</name>
    <dbReference type="NCBI Taxonomy" id="6347"/>
    <lineage>
        <taxon>Eukaryota</taxon>
        <taxon>Metazoa</taxon>
        <taxon>Spiralia</taxon>
        <taxon>Lophotrochozoa</taxon>
        <taxon>Annelida</taxon>
        <taxon>Polychaeta</taxon>
        <taxon>Sedentaria</taxon>
        <taxon>Canalipalpata</taxon>
        <taxon>Sabellida</taxon>
        <taxon>Oweniida</taxon>
        <taxon>Oweniidae</taxon>
        <taxon>Owenia</taxon>
    </lineage>
</organism>
<dbReference type="GO" id="GO:0031145">
    <property type="term" value="P:anaphase-promoting complex-dependent catabolic process"/>
    <property type="evidence" value="ECO:0007669"/>
    <property type="project" value="TreeGrafter"/>
</dbReference>
<evidence type="ECO:0000256" key="2">
    <source>
        <dbReference type="ARBA" id="ARBA00022737"/>
    </source>
</evidence>
<accession>A0A8J1Y3A5</accession>
<dbReference type="Pfam" id="PF13181">
    <property type="entry name" value="TPR_8"/>
    <property type="match status" value="2"/>
</dbReference>
<dbReference type="PANTHER" id="PTHR12558">
    <property type="entry name" value="CELL DIVISION CYCLE 16,23,27"/>
    <property type="match status" value="1"/>
</dbReference>
<feature type="region of interest" description="Disordered" evidence="7">
    <location>
        <begin position="242"/>
        <end position="445"/>
    </location>
</feature>
<evidence type="ECO:0000256" key="7">
    <source>
        <dbReference type="SAM" id="MobiDB-lite"/>
    </source>
</evidence>
<feature type="compositionally biased region" description="Polar residues" evidence="7">
    <location>
        <begin position="387"/>
        <end position="406"/>
    </location>
</feature>
<dbReference type="InterPro" id="IPR011990">
    <property type="entry name" value="TPR-like_helical_dom_sf"/>
</dbReference>
<dbReference type="Gene3D" id="1.25.40.10">
    <property type="entry name" value="Tetratricopeptide repeat domain"/>
    <property type="match status" value="4"/>
</dbReference>
<dbReference type="PANTHER" id="PTHR12558:SF13">
    <property type="entry name" value="CELL DIVISION CYCLE PROTEIN 27 HOMOLOG"/>
    <property type="match status" value="1"/>
</dbReference>
<reference evidence="8" key="1">
    <citation type="submission" date="2022-03" db="EMBL/GenBank/DDBJ databases">
        <authorList>
            <person name="Martin C."/>
        </authorList>
    </citation>
    <scope>NUCLEOTIDE SEQUENCE</scope>
</reference>
<dbReference type="GO" id="GO:0005737">
    <property type="term" value="C:cytoplasm"/>
    <property type="evidence" value="ECO:0007669"/>
    <property type="project" value="TreeGrafter"/>
</dbReference>
<keyword evidence="3" id="KW-0802">TPR repeat</keyword>
<dbReference type="InterPro" id="IPR019734">
    <property type="entry name" value="TPR_rpt"/>
</dbReference>
<feature type="compositionally biased region" description="Polar residues" evidence="7">
    <location>
        <begin position="305"/>
        <end position="325"/>
    </location>
</feature>
<evidence type="ECO:0000256" key="3">
    <source>
        <dbReference type="ARBA" id="ARBA00022803"/>
    </source>
</evidence>
<dbReference type="SMART" id="SM00028">
    <property type="entry name" value="TPR"/>
    <property type="match status" value="8"/>
</dbReference>
<feature type="compositionally biased region" description="Polar residues" evidence="7">
    <location>
        <begin position="352"/>
        <end position="379"/>
    </location>
</feature>
<dbReference type="GO" id="GO:0051301">
    <property type="term" value="P:cell division"/>
    <property type="evidence" value="ECO:0007669"/>
    <property type="project" value="TreeGrafter"/>
</dbReference>
<gene>
    <name evidence="8" type="ORF">OFUS_LOCUS14224</name>
</gene>
<dbReference type="GO" id="GO:0007091">
    <property type="term" value="P:metaphase/anaphase transition of mitotic cell cycle"/>
    <property type="evidence" value="ECO:0007669"/>
    <property type="project" value="TreeGrafter"/>
</dbReference>
<dbReference type="Pfam" id="PF12895">
    <property type="entry name" value="ANAPC3"/>
    <property type="match status" value="1"/>
</dbReference>
<feature type="compositionally biased region" description="Basic and acidic residues" evidence="7">
    <location>
        <begin position="432"/>
        <end position="444"/>
    </location>
</feature>